<reference evidence="4" key="2">
    <citation type="submission" date="2015-06" db="UniProtKB">
        <authorList>
            <consortium name="EnsemblPlants"/>
        </authorList>
    </citation>
    <scope>IDENTIFICATION</scope>
    <source>
        <strain evidence="4">DM1-3 516 R44</strain>
    </source>
</reference>
<dbReference type="Proteomes" id="UP000011115">
    <property type="component" value="Unassembled WGS sequence"/>
</dbReference>
<dbReference type="InterPro" id="IPR001878">
    <property type="entry name" value="Znf_CCHC"/>
</dbReference>
<feature type="domain" description="CCHC-type" evidence="3">
    <location>
        <begin position="25"/>
        <end position="38"/>
    </location>
</feature>
<feature type="compositionally biased region" description="Basic and acidic residues" evidence="2">
    <location>
        <begin position="41"/>
        <end position="64"/>
    </location>
</feature>
<reference evidence="5" key="1">
    <citation type="journal article" date="2011" name="Nature">
        <title>Genome sequence and analysis of the tuber crop potato.</title>
        <authorList>
            <consortium name="The Potato Genome Sequencing Consortium"/>
        </authorList>
    </citation>
    <scope>NUCLEOTIDE SEQUENCE [LARGE SCALE GENOMIC DNA]</scope>
    <source>
        <strain evidence="5">cv. DM1-3 516 R44</strain>
    </source>
</reference>
<feature type="region of interest" description="Disordered" evidence="2">
    <location>
        <begin position="41"/>
        <end position="176"/>
    </location>
</feature>
<evidence type="ECO:0000259" key="3">
    <source>
        <dbReference type="PROSITE" id="PS50158"/>
    </source>
</evidence>
<dbReference type="HOGENOM" id="CLU_1527761_0_0_1"/>
<accession>M1DUW5</accession>
<dbReference type="AlphaFoldDB" id="M1DUW5"/>
<protein>
    <recommendedName>
        <fullName evidence="3">CCHC-type domain-containing protein</fullName>
    </recommendedName>
</protein>
<dbReference type="PROSITE" id="PS50158">
    <property type="entry name" value="ZF_CCHC"/>
    <property type="match status" value="1"/>
</dbReference>
<dbReference type="PaxDb" id="4113-PGSC0003DMT400094793"/>
<proteinExistence type="predicted"/>
<feature type="compositionally biased region" description="Polar residues" evidence="2">
    <location>
        <begin position="163"/>
        <end position="176"/>
    </location>
</feature>
<dbReference type="GO" id="GO:0008270">
    <property type="term" value="F:zinc ion binding"/>
    <property type="evidence" value="ECO:0007669"/>
    <property type="project" value="UniProtKB-KW"/>
</dbReference>
<keyword evidence="1" id="KW-0862">Zinc</keyword>
<evidence type="ECO:0000256" key="2">
    <source>
        <dbReference type="SAM" id="MobiDB-lite"/>
    </source>
</evidence>
<name>M1DUW5_SOLTU</name>
<dbReference type="InParanoid" id="M1DUW5"/>
<evidence type="ECO:0000256" key="1">
    <source>
        <dbReference type="PROSITE-ProRule" id="PRU00047"/>
    </source>
</evidence>
<dbReference type="GO" id="GO:0003676">
    <property type="term" value="F:nucleic acid binding"/>
    <property type="evidence" value="ECO:0007669"/>
    <property type="project" value="InterPro"/>
</dbReference>
<keyword evidence="5" id="KW-1185">Reference proteome</keyword>
<dbReference type="EnsemblPlants" id="PGSC0003DMT400094793">
    <property type="protein sequence ID" value="PGSC0003DMT400094793"/>
    <property type="gene ID" value="PGSC0003DMG400044364"/>
</dbReference>
<sequence length="176" mass="20621">MGYIGEDITDGRWQKIEYDNIPDYCFYCKHQGHLETDCTIRQRDEDKKKKEMENVRNKNNRDAGKNSQQPKGHTEEEQQETNNQQNKQQRDPEQIQLQQEEHWQTQRRKNTNQMQVPRGTTSHADQNTKQAGNSTIPTQNTYINLDGQETPQGLEVRDKHKGNSSARIPQTSVQKQ</sequence>
<evidence type="ECO:0000313" key="4">
    <source>
        <dbReference type="EnsemblPlants" id="PGSC0003DMT400094793"/>
    </source>
</evidence>
<feature type="compositionally biased region" description="Polar residues" evidence="2">
    <location>
        <begin position="111"/>
        <end position="151"/>
    </location>
</feature>
<evidence type="ECO:0000313" key="5">
    <source>
        <dbReference type="Proteomes" id="UP000011115"/>
    </source>
</evidence>
<dbReference type="Gramene" id="PGSC0003DMT400094793">
    <property type="protein sequence ID" value="PGSC0003DMT400094793"/>
    <property type="gene ID" value="PGSC0003DMG400044364"/>
</dbReference>
<organism evidence="4 5">
    <name type="scientific">Solanum tuberosum</name>
    <name type="common">Potato</name>
    <dbReference type="NCBI Taxonomy" id="4113"/>
    <lineage>
        <taxon>Eukaryota</taxon>
        <taxon>Viridiplantae</taxon>
        <taxon>Streptophyta</taxon>
        <taxon>Embryophyta</taxon>
        <taxon>Tracheophyta</taxon>
        <taxon>Spermatophyta</taxon>
        <taxon>Magnoliopsida</taxon>
        <taxon>eudicotyledons</taxon>
        <taxon>Gunneridae</taxon>
        <taxon>Pentapetalae</taxon>
        <taxon>asterids</taxon>
        <taxon>lamiids</taxon>
        <taxon>Solanales</taxon>
        <taxon>Solanaceae</taxon>
        <taxon>Solanoideae</taxon>
        <taxon>Solaneae</taxon>
        <taxon>Solanum</taxon>
    </lineage>
</organism>
<dbReference type="STRING" id="4113.M1DUW5"/>
<feature type="compositionally biased region" description="Basic and acidic residues" evidence="2">
    <location>
        <begin position="88"/>
        <end position="104"/>
    </location>
</feature>
<keyword evidence="1" id="KW-0863">Zinc-finger</keyword>
<keyword evidence="1" id="KW-0479">Metal-binding</keyword>